<dbReference type="Gene3D" id="6.10.140.2220">
    <property type="match status" value="1"/>
</dbReference>
<evidence type="ECO:0000313" key="7">
    <source>
        <dbReference type="Proteomes" id="UP001303889"/>
    </source>
</evidence>
<evidence type="ECO:0000313" key="6">
    <source>
        <dbReference type="EMBL" id="KAK3898104.1"/>
    </source>
</evidence>
<organism evidence="6 7">
    <name type="scientific">Staphylotrichum tortipilum</name>
    <dbReference type="NCBI Taxonomy" id="2831512"/>
    <lineage>
        <taxon>Eukaryota</taxon>
        <taxon>Fungi</taxon>
        <taxon>Dikarya</taxon>
        <taxon>Ascomycota</taxon>
        <taxon>Pezizomycotina</taxon>
        <taxon>Sordariomycetes</taxon>
        <taxon>Sordariomycetidae</taxon>
        <taxon>Sordariales</taxon>
        <taxon>Chaetomiaceae</taxon>
        <taxon>Staphylotrichum</taxon>
    </lineage>
</organism>
<gene>
    <name evidence="6" type="ORF">C8A05DRAFT_19260</name>
</gene>
<evidence type="ECO:0000259" key="5">
    <source>
        <dbReference type="PROSITE" id="PS50865"/>
    </source>
</evidence>
<evidence type="ECO:0000256" key="2">
    <source>
        <dbReference type="ARBA" id="ARBA00022771"/>
    </source>
</evidence>
<dbReference type="EMBL" id="MU856001">
    <property type="protein sequence ID" value="KAK3898104.1"/>
    <property type="molecule type" value="Genomic_DNA"/>
</dbReference>
<dbReference type="GO" id="GO:0008270">
    <property type="term" value="F:zinc ion binding"/>
    <property type="evidence" value="ECO:0007669"/>
    <property type="project" value="UniProtKB-KW"/>
</dbReference>
<reference evidence="6" key="2">
    <citation type="submission" date="2023-05" db="EMBL/GenBank/DDBJ databases">
        <authorList>
            <consortium name="Lawrence Berkeley National Laboratory"/>
            <person name="Steindorff A."/>
            <person name="Hensen N."/>
            <person name="Bonometti L."/>
            <person name="Westerberg I."/>
            <person name="Brannstrom I.O."/>
            <person name="Guillou S."/>
            <person name="Cros-Aarteil S."/>
            <person name="Calhoun S."/>
            <person name="Haridas S."/>
            <person name="Kuo A."/>
            <person name="Mondo S."/>
            <person name="Pangilinan J."/>
            <person name="Riley R."/>
            <person name="Labutti K."/>
            <person name="Andreopoulos B."/>
            <person name="Lipzen A."/>
            <person name="Chen C."/>
            <person name="Yanf M."/>
            <person name="Daum C."/>
            <person name="Ng V."/>
            <person name="Clum A."/>
            <person name="Ohm R."/>
            <person name="Martin F."/>
            <person name="Silar P."/>
            <person name="Natvig D."/>
            <person name="Lalanne C."/>
            <person name="Gautier V."/>
            <person name="Ament-Velasquez S.L."/>
            <person name="Kruys A."/>
            <person name="Hutchinson M.I."/>
            <person name="Powell A.J."/>
            <person name="Barry K."/>
            <person name="Miller A.N."/>
            <person name="Grigoriev I.V."/>
            <person name="Debuchy R."/>
            <person name="Gladieux P."/>
            <person name="Thoren M.H."/>
            <person name="Johannesson H."/>
        </authorList>
    </citation>
    <scope>NUCLEOTIDE SEQUENCE</scope>
    <source>
        <strain evidence="6">CBS 103.79</strain>
    </source>
</reference>
<dbReference type="SUPFAM" id="SSF144232">
    <property type="entry name" value="HIT/MYND zinc finger-like"/>
    <property type="match status" value="1"/>
</dbReference>
<dbReference type="Pfam" id="PF01753">
    <property type="entry name" value="zf-MYND"/>
    <property type="match status" value="1"/>
</dbReference>
<keyword evidence="7" id="KW-1185">Reference proteome</keyword>
<evidence type="ECO:0000256" key="1">
    <source>
        <dbReference type="ARBA" id="ARBA00022723"/>
    </source>
</evidence>
<keyword evidence="3" id="KW-0862">Zinc</keyword>
<reference evidence="6" key="1">
    <citation type="journal article" date="2023" name="Mol. Phylogenet. Evol.">
        <title>Genome-scale phylogeny and comparative genomics of the fungal order Sordariales.</title>
        <authorList>
            <person name="Hensen N."/>
            <person name="Bonometti L."/>
            <person name="Westerberg I."/>
            <person name="Brannstrom I.O."/>
            <person name="Guillou S."/>
            <person name="Cros-Aarteil S."/>
            <person name="Calhoun S."/>
            <person name="Haridas S."/>
            <person name="Kuo A."/>
            <person name="Mondo S."/>
            <person name="Pangilinan J."/>
            <person name="Riley R."/>
            <person name="LaButti K."/>
            <person name="Andreopoulos B."/>
            <person name="Lipzen A."/>
            <person name="Chen C."/>
            <person name="Yan M."/>
            <person name="Daum C."/>
            <person name="Ng V."/>
            <person name="Clum A."/>
            <person name="Steindorff A."/>
            <person name="Ohm R.A."/>
            <person name="Martin F."/>
            <person name="Silar P."/>
            <person name="Natvig D.O."/>
            <person name="Lalanne C."/>
            <person name="Gautier V."/>
            <person name="Ament-Velasquez S.L."/>
            <person name="Kruys A."/>
            <person name="Hutchinson M.I."/>
            <person name="Powell A.J."/>
            <person name="Barry K."/>
            <person name="Miller A.N."/>
            <person name="Grigoriev I.V."/>
            <person name="Debuchy R."/>
            <person name="Gladieux P."/>
            <person name="Hiltunen Thoren M."/>
            <person name="Johannesson H."/>
        </authorList>
    </citation>
    <scope>NUCLEOTIDE SEQUENCE</scope>
    <source>
        <strain evidence="6">CBS 103.79</strain>
    </source>
</reference>
<keyword evidence="2 4" id="KW-0863">Zinc-finger</keyword>
<evidence type="ECO:0000256" key="4">
    <source>
        <dbReference type="PROSITE-ProRule" id="PRU00134"/>
    </source>
</evidence>
<dbReference type="AlphaFoldDB" id="A0AAN6MCV2"/>
<name>A0AAN6MCV2_9PEZI</name>
<dbReference type="InterPro" id="IPR002893">
    <property type="entry name" value="Znf_MYND"/>
</dbReference>
<accession>A0AAN6MCV2</accession>
<protein>
    <recommendedName>
        <fullName evidence="5">MYND-type domain-containing protein</fullName>
    </recommendedName>
</protein>
<sequence length="313" mass="34914">MVSAPTTCARCGTEPTKNWRCSGCLDAPEYRPGDAAGVVYCGDDCQKGHWPAHKARCRSLGQRRKLLRAASLLKAALLTYREVMFDPELAKIEFQNGVLCLYQNLAPRSAYGLFPSHLTANVEHREAALANNQCTTAMALLAEAASTIQVIDLYIGKPLLRTRLIPNPNPVESTRVPHTVVKVRRQNSDETWIIDTADCQYGFRDVLVPYEKYLADRGCQLAGTTIPAPYDASETSDLDYFDTLPFMNTARSQREARELERQARQRFATYVATRVYRAILNGSQNDFQAASEGLAAGLKLYMLDFARMKSLCT</sequence>
<keyword evidence="1" id="KW-0479">Metal-binding</keyword>
<comment type="caution">
    <text evidence="6">The sequence shown here is derived from an EMBL/GenBank/DDBJ whole genome shotgun (WGS) entry which is preliminary data.</text>
</comment>
<proteinExistence type="predicted"/>
<dbReference type="Proteomes" id="UP001303889">
    <property type="component" value="Unassembled WGS sequence"/>
</dbReference>
<dbReference type="PROSITE" id="PS50865">
    <property type="entry name" value="ZF_MYND_2"/>
    <property type="match status" value="1"/>
</dbReference>
<evidence type="ECO:0000256" key="3">
    <source>
        <dbReference type="ARBA" id="ARBA00022833"/>
    </source>
</evidence>
<feature type="domain" description="MYND-type" evidence="5">
    <location>
        <begin position="8"/>
        <end position="57"/>
    </location>
</feature>